<comment type="caution">
    <text evidence="1">The sequence shown here is derived from an EMBL/GenBank/DDBJ whole genome shotgun (WGS) entry which is preliminary data.</text>
</comment>
<reference evidence="1 2" key="1">
    <citation type="journal article" date="2021" name="Hortic Res">
        <title>The domestication of Cucurbita argyrosperma as revealed by the genome of its wild relative.</title>
        <authorList>
            <person name="Barrera-Redondo J."/>
            <person name="Sanchez-de la Vega G."/>
            <person name="Aguirre-Liguori J.A."/>
            <person name="Castellanos-Morales G."/>
            <person name="Gutierrez-Guerrero Y.T."/>
            <person name="Aguirre-Dugua X."/>
            <person name="Aguirre-Planter E."/>
            <person name="Tenaillon M.I."/>
            <person name="Lira-Saade R."/>
            <person name="Eguiarte L.E."/>
        </authorList>
    </citation>
    <scope>NUCLEOTIDE SEQUENCE [LARGE SCALE GENOMIC DNA]</scope>
    <source>
        <strain evidence="1">JBR-2021</strain>
    </source>
</reference>
<dbReference type="InterPro" id="IPR044171">
    <property type="entry name" value="LAX2-like"/>
</dbReference>
<proteinExistence type="predicted"/>
<sequence length="323" mass="35594">MTMLPAHTPLSQLHPSAGCGADHLMNAAPPPISEDYYYYYSHPYLIIPLPPPMADDDSTTNTFNEEPPFNRDDGWLQLSIGRGRPPTTSNLVELDLLPGRGGDNPAATATATATATTSRDLLTPEAATTARSETGMQLFFGTPTSSNFVQQEINWAFRPISAASSSSSFLPVGGRRSSYLGGPFIQFQSSGIQAGGAGPSSDVRIINPPRRPHSGIWFTLKALENQSKQPFLPQISKNYLRIKDEKMTVRLVMKYLVSKLHLESESEIEIRCRGQEVEPFWTLQHVRDSIWTASSSSSDSLFTLLPHSSPTHHLMLLHYGRKP</sequence>
<name>A0AAV6NG94_9ROSI</name>
<protein>
    <submittedName>
        <fullName evidence="1">Protein LAX PANICLE 2</fullName>
    </submittedName>
</protein>
<organism evidence="1 2">
    <name type="scientific">Cucurbita argyrosperma subsp. sororia</name>
    <dbReference type="NCBI Taxonomy" id="37648"/>
    <lineage>
        <taxon>Eukaryota</taxon>
        <taxon>Viridiplantae</taxon>
        <taxon>Streptophyta</taxon>
        <taxon>Embryophyta</taxon>
        <taxon>Tracheophyta</taxon>
        <taxon>Spermatophyta</taxon>
        <taxon>Magnoliopsida</taxon>
        <taxon>eudicotyledons</taxon>
        <taxon>Gunneridae</taxon>
        <taxon>Pentapetalae</taxon>
        <taxon>rosids</taxon>
        <taxon>fabids</taxon>
        <taxon>Cucurbitales</taxon>
        <taxon>Cucurbitaceae</taxon>
        <taxon>Cucurbiteae</taxon>
        <taxon>Cucurbita</taxon>
    </lineage>
</organism>
<evidence type="ECO:0000313" key="2">
    <source>
        <dbReference type="Proteomes" id="UP000685013"/>
    </source>
</evidence>
<dbReference type="AlphaFoldDB" id="A0AAV6NG94"/>
<dbReference type="EMBL" id="JAGKQH010000006">
    <property type="protein sequence ID" value="KAG6597691.1"/>
    <property type="molecule type" value="Genomic_DNA"/>
</dbReference>
<feature type="non-terminal residue" evidence="1">
    <location>
        <position position="1"/>
    </location>
</feature>
<dbReference type="PANTHER" id="PTHR47290:SF4">
    <property type="entry name" value="RING FINGER PROTEIN"/>
    <property type="match status" value="1"/>
</dbReference>
<gene>
    <name evidence="1" type="primary">LAX2-5</name>
    <name evidence="1" type="ORF">SDJN03_10871</name>
</gene>
<dbReference type="PANTHER" id="PTHR47290">
    <property type="entry name" value="RING FINGER PROTEIN"/>
    <property type="match status" value="1"/>
</dbReference>
<evidence type="ECO:0000313" key="1">
    <source>
        <dbReference type="EMBL" id="KAG6597691.1"/>
    </source>
</evidence>
<accession>A0AAV6NG94</accession>
<keyword evidence="2" id="KW-1185">Reference proteome</keyword>
<dbReference type="Proteomes" id="UP000685013">
    <property type="component" value="Chromosome 6"/>
</dbReference>